<dbReference type="Proteomes" id="UP001057474">
    <property type="component" value="Plasmid pLlyPCM2298_1"/>
</dbReference>
<evidence type="ECO:0000313" key="2">
    <source>
        <dbReference type="Proteomes" id="UP001057474"/>
    </source>
</evidence>
<accession>A0ABY4YDW1</accession>
<evidence type="ECO:0000313" key="1">
    <source>
        <dbReference type="EMBL" id="USQ15440.1"/>
    </source>
</evidence>
<dbReference type="RefSeq" id="WP_252582684.1">
    <property type="nucleotide sequence ID" value="NZ_CP071528.1"/>
</dbReference>
<gene>
    <name evidence="1" type="ORF">J2N86_14450</name>
</gene>
<dbReference type="CDD" id="cd14789">
    <property type="entry name" value="Tiki"/>
    <property type="match status" value="1"/>
</dbReference>
<keyword evidence="2" id="KW-1185">Reference proteome</keyword>
<name>A0ABY4YDW1_9GAMM</name>
<dbReference type="InterPro" id="IPR002816">
    <property type="entry name" value="TraB/PrgY/GumN_fam"/>
</dbReference>
<dbReference type="EMBL" id="CP071528">
    <property type="protein sequence ID" value="USQ15440.1"/>
    <property type="molecule type" value="Genomic_DNA"/>
</dbReference>
<proteinExistence type="predicted"/>
<dbReference type="Pfam" id="PF01963">
    <property type="entry name" value="TraB_PrgY_gumN"/>
    <property type="match status" value="1"/>
</dbReference>
<keyword evidence="1" id="KW-0614">Plasmid</keyword>
<protein>
    <submittedName>
        <fullName evidence="1">TraB/GumN family protein</fullName>
    </submittedName>
</protein>
<organism evidence="1 2">
    <name type="scientific">Legionella lytica</name>
    <dbReference type="NCBI Taxonomy" id="96232"/>
    <lineage>
        <taxon>Bacteria</taxon>
        <taxon>Pseudomonadati</taxon>
        <taxon>Pseudomonadota</taxon>
        <taxon>Gammaproteobacteria</taxon>
        <taxon>Legionellales</taxon>
        <taxon>Legionellaceae</taxon>
        <taxon>Legionella</taxon>
    </lineage>
</organism>
<sequence>MSAFEISVNSFSLKYELLFVFATKPYNCPIPIVVRSTFPYYNYFGENLGIFYKVTAPNGKQSHLFGTMHVNDEDIVSLPIEIKRVFMHAKTCIFEAPLQNEEKDLEILASLILSYSMKNDTHEHTNLIALMMAESYLSVFTAFENFDQHEIKSLAKRVSPILLSQLLLLPLQLSDPSRLINGLDRQMINEVDSNKQNLVFLETLEDQMKGLMGYQFSWDEQLDYFNFIFSYIDAGKYIKTVDDTKKEYLSDNQDVGIDISDSLCEHDTVRRYYYSLIDQRDSIMVQDMKTYLDQGHAFVAVGAAHLKGIIKELCTDNYQVERVELGARIHPINCSKKAVPGFYFFNQPKAEAVNMINTDCSIRFQ</sequence>
<geneLocation type="plasmid" evidence="1 2">
    <name>pLlyPCM2298_1</name>
</geneLocation>
<reference evidence="1" key="1">
    <citation type="submission" date="2021-03" db="EMBL/GenBank/DDBJ databases">
        <title>Legionella lytica PCM 2298.</title>
        <authorList>
            <person name="Koper P."/>
        </authorList>
    </citation>
    <scope>NUCLEOTIDE SEQUENCE</scope>
    <source>
        <strain evidence="1">PCM 2298</strain>
        <plasmid evidence="1">pLlyPCM2298_1</plasmid>
    </source>
</reference>